<accession>A0A2C6BLR1</accession>
<dbReference type="EMBL" id="NIRN01000001">
    <property type="protein sequence ID" value="PHI06548.1"/>
    <property type="molecule type" value="Genomic_DNA"/>
</dbReference>
<dbReference type="RefSeq" id="WP_098974233.1">
    <property type="nucleotide sequence ID" value="NZ_CP077115.1"/>
</dbReference>
<evidence type="ECO:0000313" key="2">
    <source>
        <dbReference type="Proteomes" id="UP000224182"/>
    </source>
</evidence>
<organism evidence="1 2">
    <name type="scientific">Fusobacterium nucleatum subsp. polymorphum</name>
    <name type="common">Fusobacterium polymorphum</name>
    <dbReference type="NCBI Taxonomy" id="76857"/>
    <lineage>
        <taxon>Bacteria</taxon>
        <taxon>Fusobacteriati</taxon>
        <taxon>Fusobacteriota</taxon>
        <taxon>Fusobacteriia</taxon>
        <taxon>Fusobacteriales</taxon>
        <taxon>Fusobacteriaceae</taxon>
        <taxon>Fusobacterium</taxon>
    </lineage>
</organism>
<dbReference type="AlphaFoldDB" id="A0A2C6BLR1"/>
<name>A0A2C6BLR1_FUSNP</name>
<sequence>MQNKYSLKFKEASLTGSKVLILKGTIKCDCYDENRLIDSEPKPDCPKCFGTGMQRQAILSSKVRNEMNNAYNQQFETTDKNTTINEKRKFYFPLFYSEITTEDYLCLLDIDEKSIISVYKVINKEQFRDHDFVFYEIVGKKINFIKKFKLEDFEELKILSDNELNLEG</sequence>
<gene>
    <name evidence="1" type="ORF">CBG54_05655</name>
</gene>
<evidence type="ECO:0000313" key="1">
    <source>
        <dbReference type="EMBL" id="PHI06548.1"/>
    </source>
</evidence>
<protein>
    <submittedName>
        <fullName evidence="1">Uncharacterized protein</fullName>
    </submittedName>
</protein>
<comment type="caution">
    <text evidence="1">The sequence shown here is derived from an EMBL/GenBank/DDBJ whole genome shotgun (WGS) entry which is preliminary data.</text>
</comment>
<proteinExistence type="predicted"/>
<dbReference type="Proteomes" id="UP000224182">
    <property type="component" value="Unassembled WGS sequence"/>
</dbReference>
<reference evidence="1 2" key="1">
    <citation type="submission" date="2017-06" db="EMBL/GenBank/DDBJ databases">
        <title>Draft genome sequence of Fusobacterium nucleatum subsp. polymorphum KCOM 1271 (=ChDC F305).</title>
        <authorList>
            <person name="Kook J.-K."/>
            <person name="Park S.-N."/>
            <person name="Lim Y.K."/>
            <person name="Roh H."/>
        </authorList>
    </citation>
    <scope>NUCLEOTIDE SEQUENCE [LARGE SCALE GENOMIC DNA]</scope>
    <source>
        <strain evidence="2">KCOM 1271 (ChDC F305)</strain>
    </source>
</reference>